<dbReference type="Proteomes" id="UP000279833">
    <property type="component" value="Unassembled WGS sequence"/>
</dbReference>
<evidence type="ECO:0000256" key="1">
    <source>
        <dbReference type="SAM" id="MobiDB-lite"/>
    </source>
</evidence>
<dbReference type="WBParaSite" id="SCUD_0002046201-mRNA-1">
    <property type="protein sequence ID" value="SCUD_0002046201-mRNA-1"/>
    <property type="gene ID" value="SCUD_0002046201"/>
</dbReference>
<evidence type="ECO:0000313" key="3">
    <source>
        <dbReference type="Proteomes" id="UP000279833"/>
    </source>
</evidence>
<keyword evidence="3" id="KW-1185">Reference proteome</keyword>
<protein>
    <submittedName>
        <fullName evidence="4">DUF1738 domain-containing protein</fullName>
    </submittedName>
</protein>
<reference evidence="2 3" key="2">
    <citation type="submission" date="2018-11" db="EMBL/GenBank/DDBJ databases">
        <authorList>
            <consortium name="Pathogen Informatics"/>
        </authorList>
    </citation>
    <scope>NUCLEOTIDE SEQUENCE [LARGE SCALE GENOMIC DNA]</scope>
    <source>
        <strain evidence="2">Dakar</strain>
        <strain evidence="3">Dakar, Senegal</strain>
    </source>
</reference>
<evidence type="ECO:0000313" key="2">
    <source>
        <dbReference type="EMBL" id="VDP72295.1"/>
    </source>
</evidence>
<dbReference type="AlphaFoldDB" id="A0A183KZG2"/>
<proteinExistence type="predicted"/>
<reference evidence="4" key="1">
    <citation type="submission" date="2016-06" db="UniProtKB">
        <authorList>
            <consortium name="WormBaseParasite"/>
        </authorList>
    </citation>
    <scope>IDENTIFICATION</scope>
</reference>
<name>A0A183KZG2_9TREM</name>
<dbReference type="EMBL" id="UZAK01044317">
    <property type="protein sequence ID" value="VDP72295.1"/>
    <property type="molecule type" value="Genomic_DNA"/>
</dbReference>
<gene>
    <name evidence="2" type="ORF">SCUD_LOCUS20459</name>
</gene>
<sequence>MNTATKKHVPSKSEGEVERNQIYLVGDLVVLNEYQDRAKEWYKWKQEKGVRANSTKNGGTMMEGNGSTKWL</sequence>
<accession>A0A183KZG2</accession>
<organism evidence="4">
    <name type="scientific">Schistosoma curassoni</name>
    <dbReference type="NCBI Taxonomy" id="6186"/>
    <lineage>
        <taxon>Eukaryota</taxon>
        <taxon>Metazoa</taxon>
        <taxon>Spiralia</taxon>
        <taxon>Lophotrochozoa</taxon>
        <taxon>Platyhelminthes</taxon>
        <taxon>Trematoda</taxon>
        <taxon>Digenea</taxon>
        <taxon>Strigeidida</taxon>
        <taxon>Schistosomatoidea</taxon>
        <taxon>Schistosomatidae</taxon>
        <taxon>Schistosoma</taxon>
    </lineage>
</organism>
<evidence type="ECO:0000313" key="4">
    <source>
        <dbReference type="WBParaSite" id="SCUD_0002046201-mRNA-1"/>
    </source>
</evidence>
<feature type="region of interest" description="Disordered" evidence="1">
    <location>
        <begin position="46"/>
        <end position="71"/>
    </location>
</feature>